<dbReference type="PROSITE" id="PS50926">
    <property type="entry name" value="TRAM"/>
    <property type="match status" value="1"/>
</dbReference>
<dbReference type="Gene3D" id="2.40.50.1070">
    <property type="match status" value="1"/>
</dbReference>
<organism evidence="7 8">
    <name type="scientific">Solidesulfovibrio aerotolerans</name>
    <dbReference type="NCBI Taxonomy" id="295255"/>
    <lineage>
        <taxon>Bacteria</taxon>
        <taxon>Pseudomonadati</taxon>
        <taxon>Thermodesulfobacteriota</taxon>
        <taxon>Desulfovibrionia</taxon>
        <taxon>Desulfovibrionales</taxon>
        <taxon>Desulfovibrionaceae</taxon>
        <taxon>Solidesulfovibrio</taxon>
    </lineage>
</organism>
<evidence type="ECO:0000256" key="4">
    <source>
        <dbReference type="PROSITE-ProRule" id="PRU01024"/>
    </source>
</evidence>
<dbReference type="GO" id="GO:0009451">
    <property type="term" value="P:RNA modification"/>
    <property type="evidence" value="ECO:0007669"/>
    <property type="project" value="UniProtKB-ARBA"/>
</dbReference>
<dbReference type="AlphaFoldDB" id="A0A7C9IKJ7"/>
<dbReference type="PANTHER" id="PTHR11061">
    <property type="entry name" value="RNA M5U METHYLTRANSFERASE"/>
    <property type="match status" value="1"/>
</dbReference>
<dbReference type="CDD" id="cd02440">
    <property type="entry name" value="AdoMet_MTases"/>
    <property type="match status" value="1"/>
</dbReference>
<proteinExistence type="inferred from homology"/>
<dbReference type="InterPro" id="IPR002792">
    <property type="entry name" value="TRAM_dom"/>
</dbReference>
<evidence type="ECO:0000313" key="8">
    <source>
        <dbReference type="Proteomes" id="UP000482487"/>
    </source>
</evidence>
<dbReference type="GO" id="GO:0006396">
    <property type="term" value="P:RNA processing"/>
    <property type="evidence" value="ECO:0007669"/>
    <property type="project" value="InterPro"/>
</dbReference>
<keyword evidence="3 4" id="KW-0949">S-adenosyl-L-methionine</keyword>
<feature type="binding site" evidence="4">
    <location>
        <position position="334"/>
    </location>
    <ligand>
        <name>S-adenosyl-L-methionine</name>
        <dbReference type="ChEBI" id="CHEBI:59789"/>
    </ligand>
</feature>
<dbReference type="Pfam" id="PF05958">
    <property type="entry name" value="tRNA_U5-meth_tr"/>
    <property type="match status" value="1"/>
</dbReference>
<feature type="binding site" evidence="4">
    <location>
        <position position="284"/>
    </location>
    <ligand>
        <name>S-adenosyl-L-methionine</name>
        <dbReference type="ChEBI" id="CHEBI:59789"/>
    </ligand>
</feature>
<dbReference type="PANTHER" id="PTHR11061:SF30">
    <property type="entry name" value="TRNA (URACIL(54)-C(5))-METHYLTRANSFERASE"/>
    <property type="match status" value="1"/>
</dbReference>
<evidence type="ECO:0000313" key="7">
    <source>
        <dbReference type="EMBL" id="MYL82504.1"/>
    </source>
</evidence>
<feature type="active site" description="Nucleophile" evidence="4">
    <location>
        <position position="407"/>
    </location>
</feature>
<dbReference type="SUPFAM" id="SSF53335">
    <property type="entry name" value="S-adenosyl-L-methionine-dependent methyltransferases"/>
    <property type="match status" value="1"/>
</dbReference>
<dbReference type="InterPro" id="IPR010280">
    <property type="entry name" value="U5_MeTrfase_fam"/>
</dbReference>
<dbReference type="FunFam" id="2.40.50.140:FF:000097">
    <property type="entry name" value="23S rRNA (uracil(1939)-C(5))-methyltransferase RlmD"/>
    <property type="match status" value="1"/>
</dbReference>
<accession>A0A7C9IKJ7</accession>
<dbReference type="Gene3D" id="3.40.50.150">
    <property type="entry name" value="Vaccinia Virus protein VP39"/>
    <property type="match status" value="1"/>
</dbReference>
<evidence type="ECO:0000256" key="5">
    <source>
        <dbReference type="PROSITE-ProRule" id="PRU10015"/>
    </source>
</evidence>
<dbReference type="Proteomes" id="UP000482487">
    <property type="component" value="Unassembled WGS sequence"/>
</dbReference>
<feature type="binding site" evidence="4">
    <location>
        <position position="313"/>
    </location>
    <ligand>
        <name>S-adenosyl-L-methionine</name>
        <dbReference type="ChEBI" id="CHEBI:59789"/>
    </ligand>
</feature>
<dbReference type="PROSITE" id="PS01231">
    <property type="entry name" value="TRMA_2"/>
    <property type="match status" value="1"/>
</dbReference>
<feature type="domain" description="TRAM" evidence="6">
    <location>
        <begin position="1"/>
        <end position="60"/>
    </location>
</feature>
<dbReference type="Gene3D" id="2.40.50.140">
    <property type="entry name" value="Nucleic acid-binding proteins"/>
    <property type="match status" value="1"/>
</dbReference>
<name>A0A7C9IKJ7_9BACT</name>
<comment type="similarity">
    <text evidence="4">Belongs to the class I-like SAM-binding methyltransferase superfamily. RNA M5U methyltransferase family.</text>
</comment>
<evidence type="ECO:0000256" key="1">
    <source>
        <dbReference type="ARBA" id="ARBA00022603"/>
    </source>
</evidence>
<keyword evidence="2 4" id="KW-0808">Transferase</keyword>
<comment type="caution">
    <text evidence="7">The sequence shown here is derived from an EMBL/GenBank/DDBJ whole genome shotgun (WGS) entry which is preliminary data.</text>
</comment>
<dbReference type="PROSITE" id="PS01230">
    <property type="entry name" value="TRMA_1"/>
    <property type="match status" value="1"/>
</dbReference>
<dbReference type="InterPro" id="IPR030391">
    <property type="entry name" value="MeTrfase_TrmA_CS"/>
</dbReference>
<reference evidence="7 8" key="1">
    <citation type="submission" date="2020-01" db="EMBL/GenBank/DDBJ databases">
        <title>Genome sequence of Desulfovibrio aerotolerans DSM 16695(T).</title>
        <authorList>
            <person name="Karnachuk O."/>
            <person name="Avakyan M."/>
            <person name="Mardanov A."/>
            <person name="Kadnikov V."/>
            <person name="Ravin N."/>
        </authorList>
    </citation>
    <scope>NUCLEOTIDE SEQUENCE [LARGE SCALE GENOMIC DNA]</scope>
    <source>
        <strain evidence="7 8">DSM 16695</strain>
    </source>
</reference>
<dbReference type="GO" id="GO:0032259">
    <property type="term" value="P:methylation"/>
    <property type="evidence" value="ECO:0007669"/>
    <property type="project" value="UniProtKB-KW"/>
</dbReference>
<dbReference type="Pfam" id="PF01938">
    <property type="entry name" value="TRAM"/>
    <property type="match status" value="1"/>
</dbReference>
<feature type="active site" evidence="5">
    <location>
        <position position="407"/>
    </location>
</feature>
<dbReference type="InterPro" id="IPR012340">
    <property type="entry name" value="NA-bd_OB-fold"/>
</dbReference>
<gene>
    <name evidence="7" type="primary">rlmD</name>
    <name evidence="7" type="ORF">GTA51_05050</name>
</gene>
<evidence type="ECO:0000259" key="6">
    <source>
        <dbReference type="PROSITE" id="PS50926"/>
    </source>
</evidence>
<evidence type="ECO:0000256" key="3">
    <source>
        <dbReference type="ARBA" id="ARBA00022691"/>
    </source>
</evidence>
<sequence length="449" mass="47752">MDITEKMEVELAVTRLALGGKGVARLDGLVFFVDGGLPGATVLARVEKVKKGFAEARVIETLTPSPQAVTPQCPHFGVCGGCVWQDLDYEAQLFWKREQVVESLGRLGGLPDVPVAATIPSPALYGYRNKMEFAFAGKLYLGLHERARPNRVLDIQTCPLMDPWAAEMVGYLRQACLDTGLGAFDSRTSKGVWRHLVLRQSAATGARLVHLITGPARGAGDAVHALGETLMKKFPAVTGFVHSVRRASAAVAVGERQVFSLGRPLLEEHVGRVRLRVLPDAFVQTNTAATAALYDVVAQAAGSDPTGTAWDLYSGCGGIALTLAPHFQTVYGLDIDIRAVESAKASAELSEIDNCVFAAGDVEAALDNLSHTKPVVAVLDPPRAGASAAVLAALLRAAPKRIVYVSCNPATLARDVKILGELYNVEAVTPVDLFPHTAHIEAVAALVLR</sequence>
<dbReference type="GO" id="GO:0008757">
    <property type="term" value="F:S-adenosylmethionine-dependent methyltransferase activity"/>
    <property type="evidence" value="ECO:0007669"/>
    <property type="project" value="UniProtKB-ARBA"/>
</dbReference>
<dbReference type="EMBL" id="WVUD01000005">
    <property type="protein sequence ID" value="MYL82504.1"/>
    <property type="molecule type" value="Genomic_DNA"/>
</dbReference>
<dbReference type="RefSeq" id="WP_160959224.1">
    <property type="nucleotide sequence ID" value="NZ_WVUD01000005.1"/>
</dbReference>
<evidence type="ECO:0000256" key="2">
    <source>
        <dbReference type="ARBA" id="ARBA00022679"/>
    </source>
</evidence>
<dbReference type="NCBIfam" id="TIGR00479">
    <property type="entry name" value="rumA"/>
    <property type="match status" value="1"/>
</dbReference>
<feature type="binding site" evidence="4">
    <location>
        <position position="380"/>
    </location>
    <ligand>
        <name>S-adenosyl-L-methionine</name>
        <dbReference type="ChEBI" id="CHEBI:59789"/>
    </ligand>
</feature>
<dbReference type="InterPro" id="IPR029063">
    <property type="entry name" value="SAM-dependent_MTases_sf"/>
</dbReference>
<dbReference type="InterPro" id="IPR030390">
    <property type="entry name" value="MeTrfase_TrmA_AS"/>
</dbReference>
<dbReference type="PROSITE" id="PS51687">
    <property type="entry name" value="SAM_MT_RNA_M5U"/>
    <property type="match status" value="1"/>
</dbReference>
<keyword evidence="8" id="KW-1185">Reference proteome</keyword>
<dbReference type="SUPFAM" id="SSF50249">
    <property type="entry name" value="Nucleic acid-binding proteins"/>
    <property type="match status" value="1"/>
</dbReference>
<dbReference type="GO" id="GO:0008173">
    <property type="term" value="F:RNA methyltransferase activity"/>
    <property type="evidence" value="ECO:0007669"/>
    <property type="project" value="InterPro"/>
</dbReference>
<protein>
    <submittedName>
        <fullName evidence="7">23S rRNA (Uracil(1939)-C(5))-methyltransferase RlmD</fullName>
        <ecNumber evidence="7">2.1.1.190</ecNumber>
    </submittedName>
</protein>
<dbReference type="OrthoDB" id="9804590at2"/>
<dbReference type="EC" id="2.1.1.190" evidence="7"/>
<keyword evidence="1 4" id="KW-0489">Methyltransferase</keyword>